<dbReference type="AlphaFoldDB" id="W9WXY0"/>
<gene>
    <name evidence="1" type="ORF">A1O7_03569</name>
</gene>
<sequence>MVLEVKPKTEMFKVQNIPGFPEHVYFTDFLGSRDDKVPNPITSSWFRIEQGPPATPPTYEYDEVGVVVEGIVNQADLKSPPWDDTLTDGMLQGPLLWRMSTEPKRQPKLGTSL</sequence>
<evidence type="ECO:0000313" key="1">
    <source>
        <dbReference type="EMBL" id="EXJ63124.1"/>
    </source>
</evidence>
<reference evidence="1 2" key="1">
    <citation type="submission" date="2013-03" db="EMBL/GenBank/DDBJ databases">
        <title>The Genome Sequence of Cladophialophora yegresii CBS 114405.</title>
        <authorList>
            <consortium name="The Broad Institute Genomics Platform"/>
            <person name="Cuomo C."/>
            <person name="de Hoog S."/>
            <person name="Gorbushina A."/>
            <person name="Walker B."/>
            <person name="Young S.K."/>
            <person name="Zeng Q."/>
            <person name="Gargeya S."/>
            <person name="Fitzgerald M."/>
            <person name="Haas B."/>
            <person name="Abouelleil A."/>
            <person name="Allen A.W."/>
            <person name="Alvarado L."/>
            <person name="Arachchi H.M."/>
            <person name="Berlin A.M."/>
            <person name="Chapman S.B."/>
            <person name="Gainer-Dewar J."/>
            <person name="Goldberg J."/>
            <person name="Griggs A."/>
            <person name="Gujja S."/>
            <person name="Hansen M."/>
            <person name="Howarth C."/>
            <person name="Imamovic A."/>
            <person name="Ireland A."/>
            <person name="Larimer J."/>
            <person name="McCowan C."/>
            <person name="Murphy C."/>
            <person name="Pearson M."/>
            <person name="Poon T.W."/>
            <person name="Priest M."/>
            <person name="Roberts A."/>
            <person name="Saif S."/>
            <person name="Shea T."/>
            <person name="Sisk P."/>
            <person name="Sykes S."/>
            <person name="Wortman J."/>
            <person name="Nusbaum C."/>
            <person name="Birren B."/>
        </authorList>
    </citation>
    <scope>NUCLEOTIDE SEQUENCE [LARGE SCALE GENOMIC DNA]</scope>
    <source>
        <strain evidence="1 2">CBS 114405</strain>
    </source>
</reference>
<dbReference type="GeneID" id="19178163"/>
<dbReference type="RefSeq" id="XP_007755778.1">
    <property type="nucleotide sequence ID" value="XM_007757588.1"/>
</dbReference>
<dbReference type="Gene3D" id="2.60.120.10">
    <property type="entry name" value="Jelly Rolls"/>
    <property type="match status" value="1"/>
</dbReference>
<accession>W9WXY0</accession>
<dbReference type="eggNOG" id="ENOG502SSZI">
    <property type="taxonomic scope" value="Eukaryota"/>
</dbReference>
<protein>
    <submittedName>
        <fullName evidence="1">Uncharacterized protein</fullName>
    </submittedName>
</protein>
<comment type="caution">
    <text evidence="1">The sequence shown here is derived from an EMBL/GenBank/DDBJ whole genome shotgun (WGS) entry which is preliminary data.</text>
</comment>
<dbReference type="VEuPathDB" id="FungiDB:A1O7_03569"/>
<dbReference type="EMBL" id="AMGW01000002">
    <property type="protein sequence ID" value="EXJ63124.1"/>
    <property type="molecule type" value="Genomic_DNA"/>
</dbReference>
<name>W9WXY0_9EURO</name>
<dbReference type="Proteomes" id="UP000019473">
    <property type="component" value="Unassembled WGS sequence"/>
</dbReference>
<organism evidence="1 2">
    <name type="scientific">Cladophialophora yegresii CBS 114405</name>
    <dbReference type="NCBI Taxonomy" id="1182544"/>
    <lineage>
        <taxon>Eukaryota</taxon>
        <taxon>Fungi</taxon>
        <taxon>Dikarya</taxon>
        <taxon>Ascomycota</taxon>
        <taxon>Pezizomycotina</taxon>
        <taxon>Eurotiomycetes</taxon>
        <taxon>Chaetothyriomycetidae</taxon>
        <taxon>Chaetothyriales</taxon>
        <taxon>Herpotrichiellaceae</taxon>
        <taxon>Cladophialophora</taxon>
    </lineage>
</organism>
<proteinExistence type="predicted"/>
<evidence type="ECO:0000313" key="2">
    <source>
        <dbReference type="Proteomes" id="UP000019473"/>
    </source>
</evidence>
<dbReference type="InterPro" id="IPR014710">
    <property type="entry name" value="RmlC-like_jellyroll"/>
</dbReference>
<dbReference type="OrthoDB" id="4985585at2759"/>
<dbReference type="HOGENOM" id="CLU_2133265_0_0_1"/>
<keyword evidence="2" id="KW-1185">Reference proteome</keyword>